<accession>A0AAV5L965</accession>
<dbReference type="AlphaFoldDB" id="A0AAV5L965"/>
<dbReference type="EMBL" id="BPVZ01000101">
    <property type="protein sequence ID" value="GKV33644.1"/>
    <property type="molecule type" value="Genomic_DNA"/>
</dbReference>
<evidence type="ECO:0000313" key="3">
    <source>
        <dbReference type="Proteomes" id="UP001054252"/>
    </source>
</evidence>
<feature type="compositionally biased region" description="Gly residues" evidence="1">
    <location>
        <begin position="74"/>
        <end position="85"/>
    </location>
</feature>
<evidence type="ECO:0000256" key="1">
    <source>
        <dbReference type="SAM" id="MobiDB-lite"/>
    </source>
</evidence>
<reference evidence="2 3" key="1">
    <citation type="journal article" date="2021" name="Commun. Biol.">
        <title>The genome of Shorea leprosula (Dipterocarpaceae) highlights the ecological relevance of drought in aseasonal tropical rainforests.</title>
        <authorList>
            <person name="Ng K.K.S."/>
            <person name="Kobayashi M.J."/>
            <person name="Fawcett J.A."/>
            <person name="Hatakeyama M."/>
            <person name="Paape T."/>
            <person name="Ng C.H."/>
            <person name="Ang C.C."/>
            <person name="Tnah L.H."/>
            <person name="Lee C.T."/>
            <person name="Nishiyama T."/>
            <person name="Sese J."/>
            <person name="O'Brien M.J."/>
            <person name="Copetti D."/>
            <person name="Mohd Noor M.I."/>
            <person name="Ong R.C."/>
            <person name="Putra M."/>
            <person name="Sireger I.Z."/>
            <person name="Indrioko S."/>
            <person name="Kosugi Y."/>
            <person name="Izuno A."/>
            <person name="Isagi Y."/>
            <person name="Lee S.L."/>
            <person name="Shimizu K.K."/>
        </authorList>
    </citation>
    <scope>NUCLEOTIDE SEQUENCE [LARGE SCALE GENOMIC DNA]</scope>
    <source>
        <strain evidence="2">214</strain>
    </source>
</reference>
<sequence length="177" mass="17054">MTKSSALQSDLLIYSNKAAAKATDAADPAIVSLFNAAPFGEEVGVLVGEVEEPVGEPPEAEFGGTATDGPELGAMGGAGGEGGGADGEEEGLAAGEGTEGGGDAFGEEVGGVIGAVVGGETATLGAGAGVATLGDLVGAGPGAWPRAALATRAKSTRHAKAWAISSGEAMRNRVTEE</sequence>
<proteinExistence type="predicted"/>
<gene>
    <name evidence="2" type="ORF">SLEP1_g42124</name>
</gene>
<feature type="region of interest" description="Disordered" evidence="1">
    <location>
        <begin position="54"/>
        <end position="106"/>
    </location>
</feature>
<evidence type="ECO:0000313" key="2">
    <source>
        <dbReference type="EMBL" id="GKV33644.1"/>
    </source>
</evidence>
<comment type="caution">
    <text evidence="2">The sequence shown here is derived from an EMBL/GenBank/DDBJ whole genome shotgun (WGS) entry which is preliminary data.</text>
</comment>
<name>A0AAV5L965_9ROSI</name>
<dbReference type="Proteomes" id="UP001054252">
    <property type="component" value="Unassembled WGS sequence"/>
</dbReference>
<protein>
    <submittedName>
        <fullName evidence="2">Uncharacterized protein</fullName>
    </submittedName>
</protein>
<organism evidence="2 3">
    <name type="scientific">Rubroshorea leprosula</name>
    <dbReference type="NCBI Taxonomy" id="152421"/>
    <lineage>
        <taxon>Eukaryota</taxon>
        <taxon>Viridiplantae</taxon>
        <taxon>Streptophyta</taxon>
        <taxon>Embryophyta</taxon>
        <taxon>Tracheophyta</taxon>
        <taxon>Spermatophyta</taxon>
        <taxon>Magnoliopsida</taxon>
        <taxon>eudicotyledons</taxon>
        <taxon>Gunneridae</taxon>
        <taxon>Pentapetalae</taxon>
        <taxon>rosids</taxon>
        <taxon>malvids</taxon>
        <taxon>Malvales</taxon>
        <taxon>Dipterocarpaceae</taxon>
        <taxon>Rubroshorea</taxon>
    </lineage>
</organism>
<feature type="compositionally biased region" description="Gly residues" evidence="1">
    <location>
        <begin position="97"/>
        <end position="106"/>
    </location>
</feature>
<keyword evidence="3" id="KW-1185">Reference proteome</keyword>
<feature type="compositionally biased region" description="Low complexity" evidence="1">
    <location>
        <begin position="60"/>
        <end position="73"/>
    </location>
</feature>